<gene>
    <name evidence="1" type="ORF">EVAR_70563_1</name>
</gene>
<protein>
    <submittedName>
        <fullName evidence="1">Uncharacterized protein</fullName>
    </submittedName>
</protein>
<evidence type="ECO:0000313" key="2">
    <source>
        <dbReference type="Proteomes" id="UP000299102"/>
    </source>
</evidence>
<organism evidence="1 2">
    <name type="scientific">Eumeta variegata</name>
    <name type="common">Bagworm moth</name>
    <name type="synonym">Eumeta japonica</name>
    <dbReference type="NCBI Taxonomy" id="151549"/>
    <lineage>
        <taxon>Eukaryota</taxon>
        <taxon>Metazoa</taxon>
        <taxon>Ecdysozoa</taxon>
        <taxon>Arthropoda</taxon>
        <taxon>Hexapoda</taxon>
        <taxon>Insecta</taxon>
        <taxon>Pterygota</taxon>
        <taxon>Neoptera</taxon>
        <taxon>Endopterygota</taxon>
        <taxon>Lepidoptera</taxon>
        <taxon>Glossata</taxon>
        <taxon>Ditrysia</taxon>
        <taxon>Tineoidea</taxon>
        <taxon>Psychidae</taxon>
        <taxon>Oiketicinae</taxon>
        <taxon>Eumeta</taxon>
    </lineage>
</organism>
<name>A0A4C1SY30_EUMVA</name>
<reference evidence="1 2" key="1">
    <citation type="journal article" date="2019" name="Commun. Biol.">
        <title>The bagworm genome reveals a unique fibroin gene that provides high tensile strength.</title>
        <authorList>
            <person name="Kono N."/>
            <person name="Nakamura H."/>
            <person name="Ohtoshi R."/>
            <person name="Tomita M."/>
            <person name="Numata K."/>
            <person name="Arakawa K."/>
        </authorList>
    </citation>
    <scope>NUCLEOTIDE SEQUENCE [LARGE SCALE GENOMIC DNA]</scope>
</reference>
<keyword evidence="2" id="KW-1185">Reference proteome</keyword>
<comment type="caution">
    <text evidence="1">The sequence shown here is derived from an EMBL/GenBank/DDBJ whole genome shotgun (WGS) entry which is preliminary data.</text>
</comment>
<sequence length="239" mass="26642">MLQRFAGGESNTVYDSVTKARFTVTIPKPMDNLLRGCFLSRSCLLKVKIEDSVQPPGAPQFCRPGHLPGWPPPRPGPNCAALNMEVSSLRKDTILELHSLSPIRPAVRTASSRQYKNFVRMSPIDFEELVNLIGPSVHKRIQIRKAISVTERLALTLRFTQQEIPILARACRPNRVTLKGFAKTDSRVEHSKRATSGSLLAGFPVTRRTDCTNARGVTRYITPRNAGQYPPLEELLLLS</sequence>
<evidence type="ECO:0000313" key="1">
    <source>
        <dbReference type="EMBL" id="GBP06834.1"/>
    </source>
</evidence>
<dbReference type="EMBL" id="BGZK01004095">
    <property type="protein sequence ID" value="GBP06834.1"/>
    <property type="molecule type" value="Genomic_DNA"/>
</dbReference>
<dbReference type="OrthoDB" id="6741510at2759"/>
<proteinExistence type="predicted"/>
<accession>A0A4C1SY30</accession>
<dbReference type="AlphaFoldDB" id="A0A4C1SY30"/>
<dbReference type="Proteomes" id="UP000299102">
    <property type="component" value="Unassembled WGS sequence"/>
</dbReference>